<feature type="active site" description="Nucleophile" evidence="10">
    <location>
        <position position="185"/>
    </location>
</feature>
<dbReference type="InterPro" id="IPR001096">
    <property type="entry name" value="Peptidase_C13"/>
</dbReference>
<evidence type="ECO:0000256" key="8">
    <source>
        <dbReference type="ARBA" id="ARBA00055993"/>
    </source>
</evidence>
<dbReference type="CDD" id="cd21115">
    <property type="entry name" value="legumain_C"/>
    <property type="match status" value="1"/>
</dbReference>
<dbReference type="EMBL" id="EF206822">
    <property type="protein sequence ID" value="ABQ02438.1"/>
    <property type="molecule type" value="mRNA"/>
</dbReference>
<evidence type="ECO:0000256" key="6">
    <source>
        <dbReference type="ARBA" id="ARBA00022801"/>
    </source>
</evidence>
<dbReference type="BRENDA" id="3.4.22.34">
    <property type="organism ID" value="8733"/>
</dbReference>
<comment type="catalytic activity">
    <reaction evidence="1">
        <text>Hydrolysis of proteins and small molecule substrates at -Asn-|-Xaa- bonds.</text>
        <dbReference type="EC" id="3.4.22.34"/>
    </reaction>
</comment>
<dbReference type="Gene3D" id="1.10.132.130">
    <property type="match status" value="1"/>
</dbReference>
<evidence type="ECO:0000256" key="1">
    <source>
        <dbReference type="ARBA" id="ARBA00000810"/>
    </source>
</evidence>
<evidence type="ECO:0000256" key="3">
    <source>
        <dbReference type="ARBA" id="ARBA00012628"/>
    </source>
</evidence>
<organism evidence="12">
    <name type="scientific">Fasciola gigantica</name>
    <name type="common">Giant liver fluke</name>
    <dbReference type="NCBI Taxonomy" id="46835"/>
    <lineage>
        <taxon>Eukaryota</taxon>
        <taxon>Metazoa</taxon>
        <taxon>Spiralia</taxon>
        <taxon>Lophotrochozoa</taxon>
        <taxon>Platyhelminthes</taxon>
        <taxon>Trematoda</taxon>
        <taxon>Digenea</taxon>
        <taxon>Plagiorchiida</taxon>
        <taxon>Echinostomata</taxon>
        <taxon>Echinostomatoidea</taxon>
        <taxon>Fasciolidae</taxon>
        <taxon>Fasciola</taxon>
    </lineage>
</organism>
<name>A6Y9U9_FASGI</name>
<dbReference type="GO" id="GO:0051603">
    <property type="term" value="P:proteolysis involved in protein catabolic process"/>
    <property type="evidence" value="ECO:0007669"/>
    <property type="project" value="TreeGrafter"/>
</dbReference>
<dbReference type="MEROPS" id="C13.007"/>
<evidence type="ECO:0000256" key="10">
    <source>
        <dbReference type="PIRSR" id="PIRSR019663-1"/>
    </source>
</evidence>
<evidence type="ECO:0000256" key="5">
    <source>
        <dbReference type="ARBA" id="ARBA00022729"/>
    </source>
</evidence>
<evidence type="ECO:0000256" key="9">
    <source>
        <dbReference type="ARBA" id="ARBA00069042"/>
    </source>
</evidence>
<feature type="signal peptide" evidence="11">
    <location>
        <begin position="1"/>
        <end position="21"/>
    </location>
</feature>
<dbReference type="FunFam" id="3.40.50.1460:FF:000006">
    <property type="entry name" value="Legumain"/>
    <property type="match status" value="1"/>
</dbReference>
<keyword evidence="5 11" id="KW-0732">Signal</keyword>
<accession>A6Y9U9</accession>
<dbReference type="PRINTS" id="PR00776">
    <property type="entry name" value="HEMOGLOBNASE"/>
</dbReference>
<dbReference type="SMR" id="A6Y9U9"/>
<comment type="function">
    <text evidence="8">This protease is used by the parasite for degradation of the host globin.</text>
</comment>
<feature type="chain" id="PRO_5002703227" description="Hemoglobinase" evidence="11">
    <location>
        <begin position="22"/>
        <end position="425"/>
    </location>
</feature>
<dbReference type="PANTHER" id="PTHR12000">
    <property type="entry name" value="HEMOGLOBINASE FAMILY MEMBER"/>
    <property type="match status" value="1"/>
</dbReference>
<comment type="similarity">
    <text evidence="2">Belongs to the peptidase C13 family.</text>
</comment>
<evidence type="ECO:0000256" key="11">
    <source>
        <dbReference type="SAM" id="SignalP"/>
    </source>
</evidence>
<dbReference type="PANTHER" id="PTHR12000:SF42">
    <property type="entry name" value="LEGUMAIN"/>
    <property type="match status" value="1"/>
</dbReference>
<feature type="active site" evidence="10">
    <location>
        <position position="144"/>
    </location>
</feature>
<protein>
    <recommendedName>
        <fullName evidence="9">Hemoglobinase</fullName>
        <ecNumber evidence="3">3.4.22.34</ecNumber>
    </recommendedName>
</protein>
<dbReference type="AlphaFoldDB" id="A6Y9U9"/>
<keyword evidence="4" id="KW-0645">Protease</keyword>
<proteinExistence type="evidence at transcript level"/>
<dbReference type="GO" id="GO:0005773">
    <property type="term" value="C:vacuole"/>
    <property type="evidence" value="ECO:0007669"/>
    <property type="project" value="GOC"/>
</dbReference>
<evidence type="ECO:0000313" key="12">
    <source>
        <dbReference type="EMBL" id="ABQ02438.1"/>
    </source>
</evidence>
<sequence>MLSMQILFCLFVYSWATCVRADKTGKNWAVLVAGSNGWYNYRHQADIAHAYKLLRANGIPAENIITMMYDDIAFNPRNHFPGKLFNDYDHEDVYEGVKIDYRGISVTPDMFIRVLEGDVELKAAGKKVLDSEADDNLFIFFSDHGGENLIVFPNGVLYSQQLVNVLKRLKHLNRFKHAAVYIEACYSGSIFEGVLPEDIDVYATSASNSNESSYASFCQDVLLDTCLADHYSYSWMKDTASSDLNKRTLSEQFRAVRQAVNRSHVCEWGSKPVGKRPIGEFQSHNSSKVSTNKKMFKFMRTADQKPAHQAHLVGIMRTLMNSNDEKERASAQKRLHRALQLERLVIETCDEIVATIMDKLVPTTIPRTKEEQLDCYKTIFDAFQIKCFTINQVPEVARQTPKFGKLCREGYDAANMIHVIHDVCV</sequence>
<dbReference type="InterPro" id="IPR048501">
    <property type="entry name" value="Legum_prodom"/>
</dbReference>
<reference evidence="12" key="1">
    <citation type="journal article" date="2007" name="Mol. Biochem. Parasitol.">
        <title>Comparative molecular analysis of two asparaginyl endopeptidases and encoding genes from Fasciola gigantica.</title>
        <authorList>
            <person name="Adisakwattana P."/>
            <person name="Viyanant V."/>
            <person name="Chaicumpa W."/>
            <person name="Vichasri-Grams S."/>
            <person name="Hofmann A."/>
            <person name="Korge G."/>
            <person name="Sobhon P."/>
            <person name="Grams R."/>
        </authorList>
    </citation>
    <scope>NUCLEOTIDE SEQUENCE</scope>
</reference>
<keyword evidence="7" id="KW-0788">Thiol protease</keyword>
<evidence type="ECO:0000256" key="4">
    <source>
        <dbReference type="ARBA" id="ARBA00022670"/>
    </source>
</evidence>
<evidence type="ECO:0000256" key="2">
    <source>
        <dbReference type="ARBA" id="ARBA00009941"/>
    </source>
</evidence>
<dbReference type="Gene3D" id="3.40.50.1460">
    <property type="match status" value="1"/>
</dbReference>
<dbReference type="Pfam" id="PF01650">
    <property type="entry name" value="Peptidase_C13"/>
    <property type="match status" value="1"/>
</dbReference>
<dbReference type="GO" id="GO:0004197">
    <property type="term" value="F:cysteine-type endopeptidase activity"/>
    <property type="evidence" value="ECO:0007669"/>
    <property type="project" value="UniProtKB-EC"/>
</dbReference>
<dbReference type="EC" id="3.4.22.34" evidence="3"/>
<dbReference type="InterPro" id="IPR046427">
    <property type="entry name" value="Legumain_prodom_sf"/>
</dbReference>
<keyword evidence="6" id="KW-0378">Hydrolase</keyword>
<dbReference type="GO" id="GO:0006624">
    <property type="term" value="P:vacuolar protein processing"/>
    <property type="evidence" value="ECO:0007669"/>
    <property type="project" value="TreeGrafter"/>
</dbReference>
<dbReference type="PIRSF" id="PIRSF019663">
    <property type="entry name" value="Legumain"/>
    <property type="match status" value="1"/>
</dbReference>
<evidence type="ECO:0000256" key="7">
    <source>
        <dbReference type="ARBA" id="ARBA00022807"/>
    </source>
</evidence>